<dbReference type="SUPFAM" id="SSF55811">
    <property type="entry name" value="Nudix"/>
    <property type="match status" value="1"/>
</dbReference>
<gene>
    <name evidence="6" type="ORF">BG55_18995</name>
</gene>
<evidence type="ECO:0000259" key="5">
    <source>
        <dbReference type="PROSITE" id="PS51462"/>
    </source>
</evidence>
<dbReference type="Gene3D" id="3.90.79.10">
    <property type="entry name" value="Nucleoside Triphosphate Pyrophosphohydrolase"/>
    <property type="match status" value="1"/>
</dbReference>
<dbReference type="PROSITE" id="PS00893">
    <property type="entry name" value="NUDIX_BOX"/>
    <property type="match status" value="1"/>
</dbReference>
<evidence type="ECO:0000313" key="6">
    <source>
        <dbReference type="EMBL" id="EXU74110.1"/>
    </source>
</evidence>
<evidence type="ECO:0000256" key="4">
    <source>
        <dbReference type="RuleBase" id="RU003476"/>
    </source>
</evidence>
<dbReference type="OrthoDB" id="9761969at2"/>
<dbReference type="Pfam" id="PF00293">
    <property type="entry name" value="NUDIX"/>
    <property type="match status" value="1"/>
</dbReference>
<dbReference type="InterPro" id="IPR020476">
    <property type="entry name" value="Nudix_hydrolase"/>
</dbReference>
<keyword evidence="2 4" id="KW-0378">Hydrolase</keyword>
<evidence type="ECO:0000313" key="7">
    <source>
        <dbReference type="Proteomes" id="UP000019918"/>
    </source>
</evidence>
<evidence type="ECO:0000256" key="1">
    <source>
        <dbReference type="ARBA" id="ARBA00001946"/>
    </source>
</evidence>
<dbReference type="PATRIC" id="fig|69222.5.peg.3874"/>
<keyword evidence="3" id="KW-0460">Magnesium</keyword>
<organism evidence="6 7">
    <name type="scientific">Erwinia mallotivora</name>
    <dbReference type="NCBI Taxonomy" id="69222"/>
    <lineage>
        <taxon>Bacteria</taxon>
        <taxon>Pseudomonadati</taxon>
        <taxon>Pseudomonadota</taxon>
        <taxon>Gammaproteobacteria</taxon>
        <taxon>Enterobacterales</taxon>
        <taxon>Erwiniaceae</taxon>
        <taxon>Erwinia</taxon>
    </lineage>
</organism>
<dbReference type="RefSeq" id="WP_034940291.1">
    <property type="nucleotide sequence ID" value="NZ_JFHN01000066.1"/>
</dbReference>
<feature type="domain" description="Nudix hydrolase" evidence="5">
    <location>
        <begin position="1"/>
        <end position="145"/>
    </location>
</feature>
<dbReference type="EMBL" id="JFHN01000066">
    <property type="protein sequence ID" value="EXU74110.1"/>
    <property type="molecule type" value="Genomic_DNA"/>
</dbReference>
<accession>A0A014NJY2</accession>
<evidence type="ECO:0000256" key="2">
    <source>
        <dbReference type="ARBA" id="ARBA00022801"/>
    </source>
</evidence>
<dbReference type="PROSITE" id="PS51462">
    <property type="entry name" value="NUDIX"/>
    <property type="match status" value="1"/>
</dbReference>
<dbReference type="InterPro" id="IPR015797">
    <property type="entry name" value="NUDIX_hydrolase-like_dom_sf"/>
</dbReference>
<dbReference type="PANTHER" id="PTHR43046">
    <property type="entry name" value="GDP-MANNOSE MANNOSYL HYDROLASE"/>
    <property type="match status" value="1"/>
</dbReference>
<dbReference type="AlphaFoldDB" id="A0A014NJY2"/>
<protein>
    <submittedName>
        <fullName evidence="6">DNA mismatch repair protein MutT</fullName>
    </submittedName>
</protein>
<sequence length="157" mass="18071">MRTRPSSRLIIFTPEHRVLLFHFCHEDDALSGKSYWATPGGGLEDNETFEQAALRELREETGLIRESAGPHIASRSFTMTLPDGETVRADERFFIIQAETTETSLSGWSENEQQVIHALYWWSLEELVISEETIFPRELLIEIISRRPDQHPHQPGP</sequence>
<dbReference type="PANTHER" id="PTHR43046:SF12">
    <property type="entry name" value="GDP-MANNOSE MANNOSYL HYDROLASE"/>
    <property type="match status" value="1"/>
</dbReference>
<dbReference type="Proteomes" id="UP000019918">
    <property type="component" value="Unassembled WGS sequence"/>
</dbReference>
<dbReference type="InterPro" id="IPR000086">
    <property type="entry name" value="NUDIX_hydrolase_dom"/>
</dbReference>
<name>A0A014NJY2_9GAMM</name>
<dbReference type="CDD" id="cd04685">
    <property type="entry name" value="NUDIX_Hydrolase"/>
    <property type="match status" value="1"/>
</dbReference>
<keyword evidence="7" id="KW-1185">Reference proteome</keyword>
<comment type="caution">
    <text evidence="6">The sequence shown here is derived from an EMBL/GenBank/DDBJ whole genome shotgun (WGS) entry which is preliminary data.</text>
</comment>
<reference evidence="6 7" key="1">
    <citation type="submission" date="2014-02" db="EMBL/GenBank/DDBJ databases">
        <title>Draft genome of Erwinia mallotivora strain BT-MARDI, a papaya dieback pathogen.</title>
        <authorList>
            <person name="Redzuan R."/>
            <person name="Abu Bakar N."/>
            <person name="Badrun R."/>
            <person name="Mohd Raih M.F."/>
            <person name="Rozano L."/>
            <person name="Mat Amin N."/>
        </authorList>
    </citation>
    <scope>NUCLEOTIDE SEQUENCE [LARGE SCALE GENOMIC DNA]</scope>
    <source>
        <strain evidence="6 7">BT-MARDI</strain>
    </source>
</reference>
<comment type="similarity">
    <text evidence="4">Belongs to the Nudix hydrolase family.</text>
</comment>
<dbReference type="STRING" id="69222.BG55_18995"/>
<dbReference type="InterPro" id="IPR020084">
    <property type="entry name" value="NUDIX_hydrolase_CS"/>
</dbReference>
<evidence type="ECO:0000256" key="3">
    <source>
        <dbReference type="ARBA" id="ARBA00022842"/>
    </source>
</evidence>
<dbReference type="PRINTS" id="PR00502">
    <property type="entry name" value="NUDIXFAMILY"/>
</dbReference>
<proteinExistence type="inferred from homology"/>
<comment type="cofactor">
    <cofactor evidence="1">
        <name>Mg(2+)</name>
        <dbReference type="ChEBI" id="CHEBI:18420"/>
    </cofactor>
</comment>
<dbReference type="GO" id="GO:0016787">
    <property type="term" value="F:hydrolase activity"/>
    <property type="evidence" value="ECO:0007669"/>
    <property type="project" value="UniProtKB-KW"/>
</dbReference>